<dbReference type="InterPro" id="IPR023577">
    <property type="entry name" value="CYTH_domain"/>
</dbReference>
<organism evidence="2 3">
    <name type="scientific">Methylophilus glucosoxydans</name>
    <dbReference type="NCBI Taxonomy" id="752553"/>
    <lineage>
        <taxon>Bacteria</taxon>
        <taxon>Pseudomonadati</taxon>
        <taxon>Pseudomonadota</taxon>
        <taxon>Betaproteobacteria</taxon>
        <taxon>Nitrosomonadales</taxon>
        <taxon>Methylophilaceae</taxon>
        <taxon>Methylophilus</taxon>
    </lineage>
</organism>
<dbReference type="InterPro" id="IPR033469">
    <property type="entry name" value="CYTH-like_dom_sf"/>
</dbReference>
<proteinExistence type="predicted"/>
<evidence type="ECO:0000313" key="2">
    <source>
        <dbReference type="EMBL" id="MFD0929641.1"/>
    </source>
</evidence>
<dbReference type="CDD" id="cd07890">
    <property type="entry name" value="CYTH-like_AC_IV-like"/>
    <property type="match status" value="1"/>
</dbReference>
<keyword evidence="3" id="KW-1185">Reference proteome</keyword>
<name>A0ABW3GG75_9PROT</name>
<feature type="domain" description="CYTH" evidence="1">
    <location>
        <begin position="2"/>
        <end position="169"/>
    </location>
</feature>
<dbReference type="PANTHER" id="PTHR21028:SF2">
    <property type="entry name" value="CYTH DOMAIN-CONTAINING PROTEIN"/>
    <property type="match status" value="1"/>
</dbReference>
<dbReference type="PROSITE" id="PS51707">
    <property type="entry name" value="CYTH"/>
    <property type="match status" value="1"/>
</dbReference>
<dbReference type="Proteomes" id="UP001597106">
    <property type="component" value="Unassembled WGS sequence"/>
</dbReference>
<sequence>MPRNIEIKAHIESVQALLPKAASISDEGPIEITQDDTFFSCENGRMKLRTFSESEGELIFYRRSNQQGPKESYYVRSPTSSPHILREALTQAYGQVGRVQKLRTLFLAGRTRIHLDQVKDLGHFLELEVVLQEGESAEQGVKEAHALMVQLGVEPSQLIEGAYVDLLAQRGV</sequence>
<dbReference type="Pfam" id="PF01928">
    <property type="entry name" value="CYTH"/>
    <property type="match status" value="1"/>
</dbReference>
<accession>A0ABW3GG75</accession>
<dbReference type="EMBL" id="JBHTJW010000002">
    <property type="protein sequence ID" value="MFD0929641.1"/>
    <property type="molecule type" value="Genomic_DNA"/>
</dbReference>
<dbReference type="Gene3D" id="2.40.320.10">
    <property type="entry name" value="Hypothetical Protein Pfu-838710-001"/>
    <property type="match status" value="1"/>
</dbReference>
<evidence type="ECO:0000313" key="3">
    <source>
        <dbReference type="Proteomes" id="UP001597106"/>
    </source>
</evidence>
<reference evidence="3" key="1">
    <citation type="journal article" date="2019" name="Int. J. Syst. Evol. Microbiol.">
        <title>The Global Catalogue of Microorganisms (GCM) 10K type strain sequencing project: providing services to taxonomists for standard genome sequencing and annotation.</title>
        <authorList>
            <consortium name="The Broad Institute Genomics Platform"/>
            <consortium name="The Broad Institute Genome Sequencing Center for Infectious Disease"/>
            <person name="Wu L."/>
            <person name="Ma J."/>
        </authorList>
    </citation>
    <scope>NUCLEOTIDE SEQUENCE [LARGE SCALE GENOMIC DNA]</scope>
    <source>
        <strain evidence="3">CCUG 59685</strain>
    </source>
</reference>
<dbReference type="InterPro" id="IPR008173">
    <property type="entry name" value="Adenylyl_cyclase_CyaB"/>
</dbReference>
<gene>
    <name evidence="2" type="ORF">ACFQ1T_07600</name>
</gene>
<dbReference type="SMART" id="SM01118">
    <property type="entry name" value="CYTH"/>
    <property type="match status" value="1"/>
</dbReference>
<protein>
    <submittedName>
        <fullName evidence="2">Class IV adenylate cyclase</fullName>
    </submittedName>
</protein>
<dbReference type="RefSeq" id="WP_379075374.1">
    <property type="nucleotide sequence ID" value="NZ_JBHTJW010000002.1"/>
</dbReference>
<dbReference type="PANTHER" id="PTHR21028">
    <property type="entry name" value="SI:CH211-156B7.4"/>
    <property type="match status" value="1"/>
</dbReference>
<comment type="caution">
    <text evidence="2">The sequence shown here is derived from an EMBL/GenBank/DDBJ whole genome shotgun (WGS) entry which is preliminary data.</text>
</comment>
<dbReference type="SUPFAM" id="SSF55154">
    <property type="entry name" value="CYTH-like phosphatases"/>
    <property type="match status" value="1"/>
</dbReference>
<evidence type="ECO:0000259" key="1">
    <source>
        <dbReference type="PROSITE" id="PS51707"/>
    </source>
</evidence>